<name>A0ABN9Q528_9DINO</name>
<keyword evidence="3" id="KW-1185">Reference proteome</keyword>
<feature type="compositionally biased region" description="Basic and acidic residues" evidence="1">
    <location>
        <begin position="1"/>
        <end position="26"/>
    </location>
</feature>
<feature type="region of interest" description="Disordered" evidence="1">
    <location>
        <begin position="1"/>
        <end position="37"/>
    </location>
</feature>
<sequence>MAIDRRGSRLDWRRAAGTDERGERRLGKPRRGGHDAASPLARLANQYRVSYECARCDLVMLYAPNHGASGRHRQQGPLGSTVDKIKFEEITKQRPSRGSPRPTAEEASSGDSFEKGGAPDGEETPRAETKTSRVAEELDMTLDRAKRLADKQETEDLAARRGPGERPVDRPPVADDAGPDVATFGVDVECPKEDINTIYNTWVVDQAKDANAATDLYTKTLAESCTEEDSQLGQVAHERNDARDIRITGKGADLSKKSGLDYALKIADEDRGADLRGSLPCTAASALQNGYVGRTGTQQLAKLEAKRKDLRKMVDNFIVLGQRIRANGGDAHFERPGNCHGWELLPQLITLFFGEAEMEKANSDGRQAGVVSQKVSPIYKPWT</sequence>
<feature type="compositionally biased region" description="Basic and acidic residues" evidence="1">
    <location>
        <begin position="123"/>
        <end position="173"/>
    </location>
</feature>
<protein>
    <submittedName>
        <fullName evidence="2">Uncharacterized protein</fullName>
    </submittedName>
</protein>
<dbReference type="Proteomes" id="UP001189429">
    <property type="component" value="Unassembled WGS sequence"/>
</dbReference>
<organism evidence="2 3">
    <name type="scientific">Prorocentrum cordatum</name>
    <dbReference type="NCBI Taxonomy" id="2364126"/>
    <lineage>
        <taxon>Eukaryota</taxon>
        <taxon>Sar</taxon>
        <taxon>Alveolata</taxon>
        <taxon>Dinophyceae</taxon>
        <taxon>Prorocentrales</taxon>
        <taxon>Prorocentraceae</taxon>
        <taxon>Prorocentrum</taxon>
    </lineage>
</organism>
<reference evidence="2" key="1">
    <citation type="submission" date="2023-10" db="EMBL/GenBank/DDBJ databases">
        <authorList>
            <person name="Chen Y."/>
            <person name="Shah S."/>
            <person name="Dougan E. K."/>
            <person name="Thang M."/>
            <person name="Chan C."/>
        </authorList>
    </citation>
    <scope>NUCLEOTIDE SEQUENCE [LARGE SCALE GENOMIC DNA]</scope>
</reference>
<evidence type="ECO:0000313" key="2">
    <source>
        <dbReference type="EMBL" id="CAK0799400.1"/>
    </source>
</evidence>
<comment type="caution">
    <text evidence="2">The sequence shown here is derived from an EMBL/GenBank/DDBJ whole genome shotgun (WGS) entry which is preliminary data.</text>
</comment>
<feature type="compositionally biased region" description="Basic and acidic residues" evidence="1">
    <location>
        <begin position="83"/>
        <end position="92"/>
    </location>
</feature>
<feature type="non-terminal residue" evidence="2">
    <location>
        <position position="383"/>
    </location>
</feature>
<accession>A0ABN9Q528</accession>
<evidence type="ECO:0000256" key="1">
    <source>
        <dbReference type="SAM" id="MobiDB-lite"/>
    </source>
</evidence>
<evidence type="ECO:0000313" key="3">
    <source>
        <dbReference type="Proteomes" id="UP001189429"/>
    </source>
</evidence>
<feature type="region of interest" description="Disordered" evidence="1">
    <location>
        <begin position="67"/>
        <end position="180"/>
    </location>
</feature>
<proteinExistence type="predicted"/>
<dbReference type="EMBL" id="CAUYUJ010002142">
    <property type="protein sequence ID" value="CAK0799400.1"/>
    <property type="molecule type" value="Genomic_DNA"/>
</dbReference>
<gene>
    <name evidence="2" type="ORF">PCOR1329_LOCUS7864</name>
</gene>